<dbReference type="GO" id="GO:0005085">
    <property type="term" value="F:guanyl-nucleotide exchange factor activity"/>
    <property type="evidence" value="ECO:0007669"/>
    <property type="project" value="UniProtKB-KW"/>
</dbReference>
<sequence length="107" mass="12124">MASSDKDKTKVVGEILVAWKKYTASSDDEINLLEGDVVELLDINDPNPSKAVVKELIETEIEFVRDLDLVVQRYLIPSESGKVPKIIKDNFDLVFGNFKEIAEFHRT</sequence>
<accession>A0A9N9SPV4</accession>
<dbReference type="AlphaFoldDB" id="A0A9N9SPV4"/>
<reference evidence="3" key="1">
    <citation type="submission" date="2022-01" db="EMBL/GenBank/DDBJ databases">
        <authorList>
            <person name="King R."/>
        </authorList>
    </citation>
    <scope>NUCLEOTIDE SEQUENCE</scope>
</reference>
<dbReference type="GO" id="GO:0005737">
    <property type="term" value="C:cytoplasm"/>
    <property type="evidence" value="ECO:0007669"/>
    <property type="project" value="TreeGrafter"/>
</dbReference>
<dbReference type="PANTHER" id="PTHR22826:SF211">
    <property type="entry name" value="LD43457P"/>
    <property type="match status" value="1"/>
</dbReference>
<protein>
    <recommendedName>
        <fullName evidence="2">DH domain-containing protein</fullName>
    </recommendedName>
</protein>
<dbReference type="EMBL" id="OU898276">
    <property type="protein sequence ID" value="CAG9826977.1"/>
    <property type="molecule type" value="Genomic_DNA"/>
</dbReference>
<dbReference type="Gene3D" id="2.30.30.40">
    <property type="entry name" value="SH3 Domains"/>
    <property type="match status" value="1"/>
</dbReference>
<dbReference type="PANTHER" id="PTHR22826">
    <property type="entry name" value="RHO GUANINE EXCHANGE FACTOR-RELATED"/>
    <property type="match status" value="1"/>
</dbReference>
<keyword evidence="1" id="KW-0344">Guanine-nucleotide releasing factor</keyword>
<keyword evidence="4" id="KW-1185">Reference proteome</keyword>
<dbReference type="InterPro" id="IPR051336">
    <property type="entry name" value="RhoGEF_Guanine_NuclExch_SF"/>
</dbReference>
<proteinExistence type="predicted"/>
<dbReference type="InterPro" id="IPR035899">
    <property type="entry name" value="DBL_dom_sf"/>
</dbReference>
<dbReference type="Pfam" id="PF00621">
    <property type="entry name" value="RhoGEF"/>
    <property type="match status" value="1"/>
</dbReference>
<organism evidence="3 4">
    <name type="scientific">Diabrotica balteata</name>
    <name type="common">Banded cucumber beetle</name>
    <dbReference type="NCBI Taxonomy" id="107213"/>
    <lineage>
        <taxon>Eukaryota</taxon>
        <taxon>Metazoa</taxon>
        <taxon>Ecdysozoa</taxon>
        <taxon>Arthropoda</taxon>
        <taxon>Hexapoda</taxon>
        <taxon>Insecta</taxon>
        <taxon>Pterygota</taxon>
        <taxon>Neoptera</taxon>
        <taxon>Endopterygota</taxon>
        <taxon>Coleoptera</taxon>
        <taxon>Polyphaga</taxon>
        <taxon>Cucujiformia</taxon>
        <taxon>Chrysomeloidea</taxon>
        <taxon>Chrysomelidae</taxon>
        <taxon>Galerucinae</taxon>
        <taxon>Diabroticina</taxon>
        <taxon>Diabroticites</taxon>
        <taxon>Diabrotica</taxon>
    </lineage>
</organism>
<evidence type="ECO:0000256" key="1">
    <source>
        <dbReference type="ARBA" id="ARBA00022658"/>
    </source>
</evidence>
<dbReference type="OrthoDB" id="2570713at2759"/>
<evidence type="ECO:0000313" key="3">
    <source>
        <dbReference type="EMBL" id="CAG9826977.1"/>
    </source>
</evidence>
<dbReference type="InterPro" id="IPR000219">
    <property type="entry name" value="DH_dom"/>
</dbReference>
<feature type="domain" description="DH" evidence="2">
    <location>
        <begin position="48"/>
        <end position="107"/>
    </location>
</feature>
<dbReference type="SUPFAM" id="SSF48065">
    <property type="entry name" value="DBL homology domain (DH-domain)"/>
    <property type="match status" value="1"/>
</dbReference>
<evidence type="ECO:0000259" key="2">
    <source>
        <dbReference type="PROSITE" id="PS50010"/>
    </source>
</evidence>
<gene>
    <name evidence="3" type="ORF">DIABBA_LOCUS1042</name>
</gene>
<name>A0A9N9SPV4_DIABA</name>
<dbReference type="Proteomes" id="UP001153709">
    <property type="component" value="Chromosome 1"/>
</dbReference>
<dbReference type="Gene3D" id="1.20.900.10">
    <property type="entry name" value="Dbl homology (DH) domain"/>
    <property type="match status" value="1"/>
</dbReference>
<evidence type="ECO:0000313" key="4">
    <source>
        <dbReference type="Proteomes" id="UP001153709"/>
    </source>
</evidence>
<dbReference type="InterPro" id="IPR036028">
    <property type="entry name" value="SH3-like_dom_sf"/>
</dbReference>
<dbReference type="SUPFAM" id="SSF50044">
    <property type="entry name" value="SH3-domain"/>
    <property type="match status" value="1"/>
</dbReference>
<dbReference type="PROSITE" id="PS50010">
    <property type="entry name" value="DH_2"/>
    <property type="match status" value="1"/>
</dbReference>